<dbReference type="EMBL" id="JUIV01000009">
    <property type="protein sequence ID" value="RYJ38328.1"/>
    <property type="molecule type" value="Genomic_DNA"/>
</dbReference>
<dbReference type="Pfam" id="PF00753">
    <property type="entry name" value="Lactamase_B"/>
    <property type="match status" value="1"/>
</dbReference>
<organism evidence="2 3">
    <name type="scientific">Flavobacterium anhuiense</name>
    <dbReference type="NCBI Taxonomy" id="459526"/>
    <lineage>
        <taxon>Bacteria</taxon>
        <taxon>Pseudomonadati</taxon>
        <taxon>Bacteroidota</taxon>
        <taxon>Flavobacteriia</taxon>
        <taxon>Flavobacteriales</taxon>
        <taxon>Flavobacteriaceae</taxon>
        <taxon>Flavobacterium</taxon>
    </lineage>
</organism>
<gene>
    <name evidence="2" type="ORF">NU08_2651</name>
</gene>
<protein>
    <submittedName>
        <fullName evidence="2">Glyoxylase-related zinc-dependent hydrolase</fullName>
    </submittedName>
</protein>
<keyword evidence="2" id="KW-0378">Hydrolase</keyword>
<dbReference type="SMART" id="SM00849">
    <property type="entry name" value="Lactamase_B"/>
    <property type="match status" value="1"/>
</dbReference>
<dbReference type="CDD" id="cd16282">
    <property type="entry name" value="metallo-hydrolase-like_MBL-fold"/>
    <property type="match status" value="1"/>
</dbReference>
<evidence type="ECO:0000313" key="2">
    <source>
        <dbReference type="EMBL" id="RYJ38328.1"/>
    </source>
</evidence>
<reference evidence="2 3" key="1">
    <citation type="submission" date="2014-12" db="EMBL/GenBank/DDBJ databases">
        <title>Genome sequence of Flavobacterium anhuiense RCM74.</title>
        <authorList>
            <person name="Kim J.F."/>
            <person name="Song J.Y."/>
            <person name="Kwak M.-J."/>
            <person name="Lee S.-W."/>
        </authorList>
    </citation>
    <scope>NUCLEOTIDE SEQUENCE [LARGE SCALE GENOMIC DNA]</scope>
    <source>
        <strain evidence="2 3">RCM74</strain>
    </source>
</reference>
<dbReference type="InterPro" id="IPR036866">
    <property type="entry name" value="RibonucZ/Hydroxyglut_hydro"/>
</dbReference>
<sequence length="351" mass="40000">MFLLLKKLFFNKKTIMKKIKNILMILMMLFLVQHTYAQFPMPPEVPIWDANKVTLQLHKISDNVYAVSPSTTETETTKGIPQATSAGFIVGDKGVLLIETMLSKRLYDQLYKLIRSVTPKPIVYAVNTSDHGDHCFGNYLLPKETILIQNEFCKENLAKNYDGIKQFMIMLFGKDRGIEESVYRPADLTIALNQSLKIDMGGGKIVEIINVGTAQSPADLFVFLKDSDKNVLWAGNPFIAESPTIPWLFDGYFLEPVRNLQKIYDMIRDNDVVVPGHGRITNKNGIKYTIDYVNALKKNVEDAVKKGETLEHVKTSVTMKEFDKGYVLFNWLHYNFNIPNAYNDIKKNLGK</sequence>
<name>A0A444VXU8_9FLAO</name>
<dbReference type="Proteomes" id="UP000290433">
    <property type="component" value="Unassembled WGS sequence"/>
</dbReference>
<dbReference type="AlphaFoldDB" id="A0A444VXU8"/>
<dbReference type="GO" id="GO:0016787">
    <property type="term" value="F:hydrolase activity"/>
    <property type="evidence" value="ECO:0007669"/>
    <property type="project" value="UniProtKB-KW"/>
</dbReference>
<proteinExistence type="predicted"/>
<dbReference type="SUPFAM" id="SSF56281">
    <property type="entry name" value="Metallo-hydrolase/oxidoreductase"/>
    <property type="match status" value="1"/>
</dbReference>
<comment type="caution">
    <text evidence="2">The sequence shown here is derived from an EMBL/GenBank/DDBJ whole genome shotgun (WGS) entry which is preliminary data.</text>
</comment>
<feature type="domain" description="Metallo-beta-lactamase" evidence="1">
    <location>
        <begin position="83"/>
        <end position="277"/>
    </location>
</feature>
<dbReference type="InterPro" id="IPR001279">
    <property type="entry name" value="Metallo-B-lactamas"/>
</dbReference>
<evidence type="ECO:0000259" key="1">
    <source>
        <dbReference type="SMART" id="SM00849"/>
    </source>
</evidence>
<dbReference type="Gene3D" id="3.60.15.10">
    <property type="entry name" value="Ribonuclease Z/Hydroxyacylglutathione hydrolase-like"/>
    <property type="match status" value="1"/>
</dbReference>
<evidence type="ECO:0000313" key="3">
    <source>
        <dbReference type="Proteomes" id="UP000290433"/>
    </source>
</evidence>
<accession>A0A444VXU8</accession>